<evidence type="ECO:0000313" key="2">
    <source>
        <dbReference type="Proteomes" id="UP001140217"/>
    </source>
</evidence>
<organism evidence="1 2">
    <name type="scientific">Coemansia javaensis</name>
    <dbReference type="NCBI Taxonomy" id="2761396"/>
    <lineage>
        <taxon>Eukaryota</taxon>
        <taxon>Fungi</taxon>
        <taxon>Fungi incertae sedis</taxon>
        <taxon>Zoopagomycota</taxon>
        <taxon>Kickxellomycotina</taxon>
        <taxon>Kickxellomycetes</taxon>
        <taxon>Kickxellales</taxon>
        <taxon>Kickxellaceae</taxon>
        <taxon>Coemansia</taxon>
    </lineage>
</organism>
<sequence length="617" mass="68988">MNGHHTGVYIRSNLDLVLSVGCLHLVRRVDIDFGLWTNLLRELDSTVRWVRATREQWDSVRTLRHWRGDHSWTGFSADGDESQDIWFPNLRVLELCCYWGTTARWTEHHQGSISPDAAAAAKRMLDNAPLTRLKVLPTINMATMMEFIQCLPRLSSLYIRDMDAHQIQPGLVVVPEPGADWLVKPISSSLKYICIKFNCFVQLPEPAVTALRYLLLVVSSLSAVSVYGIPGDPIDDFVDAYADQYPHLARLRGLAVPMVYDEVYDRVLGKAVLRLRDARGQWDTVRTLHILMGERLDRDMEFDEIVCEAHEAAAALTATFPGVQQLILSSRGDHSWAGFSVDGDESQDIWFPSLQVLDLSTYWEAAADGTDGTEPRGRLHFPALKVLKVECGNGIPHVLERGVFPARMDLVVVLATLSALLDILNMVVPNARHFRLILRCDVDYDPAEDVAIGHVLDRAHDCDEVELKIDGRYLRAQPESLASAVLTRLDVSMDTDLNTVVALIRCLPRLSSLDVRDLMAYSIPPGISIPEPGADRLVEPISSTLKHARVRLRCLSLRRPEPPALTLKYLLLAVPSLSIIKVYGIQGDPIGGFVNSYVDQYPHLGGVSISVSMLRDW</sequence>
<protein>
    <submittedName>
        <fullName evidence="1">Uncharacterized protein</fullName>
    </submittedName>
</protein>
<dbReference type="AlphaFoldDB" id="A0A9W8HHU4"/>
<accession>A0A9W8HHU4</accession>
<dbReference type="OrthoDB" id="5520676at2759"/>
<keyword evidence="2" id="KW-1185">Reference proteome</keyword>
<dbReference type="Proteomes" id="UP001140217">
    <property type="component" value="Unassembled WGS sequence"/>
</dbReference>
<comment type="caution">
    <text evidence="1">The sequence shown here is derived from an EMBL/GenBank/DDBJ whole genome shotgun (WGS) entry which is preliminary data.</text>
</comment>
<evidence type="ECO:0000313" key="1">
    <source>
        <dbReference type="EMBL" id="KAJ2785353.1"/>
    </source>
</evidence>
<gene>
    <name evidence="1" type="ORF">H4R18_000564</name>
</gene>
<reference evidence="1" key="1">
    <citation type="submission" date="2022-07" db="EMBL/GenBank/DDBJ databases">
        <title>Phylogenomic reconstructions and comparative analyses of Kickxellomycotina fungi.</title>
        <authorList>
            <person name="Reynolds N.K."/>
            <person name="Stajich J.E."/>
            <person name="Barry K."/>
            <person name="Grigoriev I.V."/>
            <person name="Crous P."/>
            <person name="Smith M.E."/>
        </authorList>
    </citation>
    <scope>NUCLEOTIDE SEQUENCE</scope>
    <source>
        <strain evidence="1">NBRC 105414</strain>
    </source>
</reference>
<proteinExistence type="predicted"/>
<dbReference type="EMBL" id="JANBUL010000012">
    <property type="protein sequence ID" value="KAJ2785353.1"/>
    <property type="molecule type" value="Genomic_DNA"/>
</dbReference>
<name>A0A9W8HHU4_9FUNG</name>